<proteinExistence type="predicted"/>
<dbReference type="Gene3D" id="3.20.20.80">
    <property type="entry name" value="Glycosidases"/>
    <property type="match status" value="1"/>
</dbReference>
<dbReference type="EMBL" id="BJWG01000001">
    <property type="protein sequence ID" value="GEL93735.1"/>
    <property type="molecule type" value="Genomic_DNA"/>
</dbReference>
<dbReference type="GO" id="GO:0047470">
    <property type="term" value="F:(1,4)-alpha-D-glucan 1-alpha-D-glucosylmutase activity"/>
    <property type="evidence" value="ECO:0007669"/>
    <property type="project" value="TreeGrafter"/>
</dbReference>
<evidence type="ECO:0000313" key="4">
    <source>
        <dbReference type="Proteomes" id="UP000321720"/>
    </source>
</evidence>
<evidence type="ECO:0000259" key="2">
    <source>
        <dbReference type="SMART" id="SM00642"/>
    </source>
</evidence>
<dbReference type="SUPFAM" id="SSF51445">
    <property type="entry name" value="(Trans)glycosidases"/>
    <property type="match status" value="1"/>
</dbReference>
<protein>
    <submittedName>
        <fullName evidence="3">Malto-oligosyltrehalose synthase</fullName>
    </submittedName>
</protein>
<keyword evidence="4" id="KW-1185">Reference proteome</keyword>
<dbReference type="SMART" id="SM00642">
    <property type="entry name" value="Aamy"/>
    <property type="match status" value="1"/>
</dbReference>
<comment type="caution">
    <text evidence="3">The sequence shown here is derived from an EMBL/GenBank/DDBJ whole genome shotgun (WGS) entry which is preliminary data.</text>
</comment>
<dbReference type="Gene3D" id="1.10.10.470">
    <property type="entry name" value="Maltooligosyl trehalose synthase, domain 4"/>
    <property type="match status" value="1"/>
</dbReference>
<gene>
    <name evidence="3" type="ORF">CCO02nite_03930</name>
</gene>
<dbReference type="PANTHER" id="PTHR10357">
    <property type="entry name" value="ALPHA-AMYLASE FAMILY MEMBER"/>
    <property type="match status" value="1"/>
</dbReference>
<organism evidence="3 4">
    <name type="scientific">Cellulomonas composti</name>
    <dbReference type="NCBI Taxonomy" id="266130"/>
    <lineage>
        <taxon>Bacteria</taxon>
        <taxon>Bacillati</taxon>
        <taxon>Actinomycetota</taxon>
        <taxon>Actinomycetes</taxon>
        <taxon>Micrococcales</taxon>
        <taxon>Cellulomonadaceae</taxon>
        <taxon>Cellulomonas</taxon>
    </lineage>
</organism>
<dbReference type="RefSeq" id="WP_146841326.1">
    <property type="nucleotide sequence ID" value="NZ_BJWG01000001.1"/>
</dbReference>
<feature type="region of interest" description="Disordered" evidence="1">
    <location>
        <begin position="1"/>
        <end position="20"/>
    </location>
</feature>
<name>A0A511J6W2_9CELL</name>
<dbReference type="InterPro" id="IPR006047">
    <property type="entry name" value="GH13_cat_dom"/>
</dbReference>
<dbReference type="InterPro" id="IPR013797">
    <property type="entry name" value="Maltooligo_trehalose_synth_4"/>
</dbReference>
<sequence>MTDARQTPARRLPAPGRPVPTSTYRVQLGPDLTLDDVAARVGYLTDLGVTHVYLSPVLRAAPGSTHGYDVVRHDEIAPELGGLPALRRLADAAHGAGLGLVLDIVPNHMAVPTPVWHNAALWSVLVEGPASPYASWFDVDWSAGDGAVLMPVLADRIGAVVASGEITLDEADVPGFGTTTVLRYGEHVFPVREGTTALPLTELLERQHYRLAYWRVADEELNYRRFFDVGTLVAVRVEDPDVFEATHRLVLDLLADGTLDGLRIDHPDGLADPAGYLQRLHEASEGAWVVVEKILEGDEDLPADWSTAGTTGYDALWRIQQTFVDPGGAAPLGALMHRLTGDASDDYAHVVEQAKREVVDGPLYAEVYRLTTLAASICSDDLRLRDHTWRAVHECLVELLVAFDRYRAYVVPGQQVHPDSVAALEHAAAVARGRMSAERGATMDVVVDLMLGREVGSAGRTRGNRRDELVVRFQQTCGAVNAKGVEDTAYYRWTQLVGLCEVGGEPTRFALTPTDLAAWAARQQQTAPLAMTTLSTHDTKRGEDTRNRLAALSELPLEWADLVRRVHATTAAYRSARVDGRIESWLWQTLAGTWTADGPISSDRLVPYLTKAMREAKTSTWWTAPDDVYETAVLDLARHALADPVVSGLFEGWEQRTRAAVRATTLGTKLVQLTLPGVPDVYQGSEVAVPTLVDPDNRRPVDVDAIAARLTRLDEGAGPRDLSDEKLLVTSRALRVRRDQPDAFVGPEAGYVPLAHSSGQSMVYARTVADDPRVVVVATRLAASVDRLGGWADHTVVVPPGDWLDVLTGHEVTGGIVPVAPLLERLPVALLVRTA</sequence>
<dbReference type="GO" id="GO:0030980">
    <property type="term" value="P:alpha-glucan catabolic process"/>
    <property type="evidence" value="ECO:0007669"/>
    <property type="project" value="TreeGrafter"/>
</dbReference>
<evidence type="ECO:0000313" key="3">
    <source>
        <dbReference type="EMBL" id="GEL93735.1"/>
    </source>
</evidence>
<accession>A0A511J6W2</accession>
<dbReference type="NCBIfam" id="TIGR02401">
    <property type="entry name" value="trehalose_TreY"/>
    <property type="match status" value="1"/>
</dbReference>
<feature type="domain" description="Glycosyl hydrolase family 13 catalytic" evidence="2">
    <location>
        <begin position="27"/>
        <end position="714"/>
    </location>
</feature>
<dbReference type="CDD" id="cd11336">
    <property type="entry name" value="AmyAc_MTSase"/>
    <property type="match status" value="1"/>
</dbReference>
<dbReference type="Pfam" id="PF00128">
    <property type="entry name" value="Alpha-amylase"/>
    <property type="match status" value="1"/>
</dbReference>
<dbReference type="Gene3D" id="3.30.1590.10">
    <property type="entry name" value="Maltooligosyl trehalose synthase, domain 2"/>
    <property type="match status" value="1"/>
</dbReference>
<dbReference type="InterPro" id="IPR017853">
    <property type="entry name" value="GH"/>
</dbReference>
<dbReference type="InterPro" id="IPR012767">
    <property type="entry name" value="Trehalose_TreY"/>
</dbReference>
<dbReference type="PANTHER" id="PTHR10357:SF216">
    <property type="entry name" value="MALTOOLIGOSYL TREHALOSE SYNTHASE-RELATED"/>
    <property type="match status" value="1"/>
</dbReference>
<dbReference type="OrthoDB" id="9761577at2"/>
<dbReference type="GO" id="GO:0005992">
    <property type="term" value="P:trehalose biosynthetic process"/>
    <property type="evidence" value="ECO:0007669"/>
    <property type="project" value="TreeGrafter"/>
</dbReference>
<dbReference type="Gene3D" id="1.10.150.200">
    <property type="entry name" value="Maltooligosyl trehalose synthase, domain 3"/>
    <property type="match status" value="1"/>
</dbReference>
<dbReference type="AlphaFoldDB" id="A0A511J6W2"/>
<reference evidence="3 4" key="1">
    <citation type="submission" date="2019-07" db="EMBL/GenBank/DDBJ databases">
        <title>Whole genome shotgun sequence of Cellulomonas composti NBRC 100758.</title>
        <authorList>
            <person name="Hosoyama A."/>
            <person name="Uohara A."/>
            <person name="Ohji S."/>
            <person name="Ichikawa N."/>
        </authorList>
    </citation>
    <scope>NUCLEOTIDE SEQUENCE [LARGE SCALE GENOMIC DNA]</scope>
    <source>
        <strain evidence="3 4">NBRC 100758</strain>
    </source>
</reference>
<evidence type="ECO:0000256" key="1">
    <source>
        <dbReference type="SAM" id="MobiDB-lite"/>
    </source>
</evidence>
<dbReference type="Proteomes" id="UP000321720">
    <property type="component" value="Unassembled WGS sequence"/>
</dbReference>